<sequence length="772" mass="87907">MKYIVIFILFLATACQSPDKALKEQDPVDFVNPFIGTGGEMGVGFGNMFPGAAYPFGMIQLSPDNGGHSWMYCAGYRYADSTIVGFSHTHLSGTGVADFCDISLMPTTKPIEKKYFVQEDETVNKIIKERGLNPRGFIRRNGHPGPFDKHFLLKYSSGFSHDEEKASPGYYRVNLKDDDIDVELTASEFVGMHRYRFNQKANGQSVILNLGFTNSDQTTDAMVRYRSPELFTGYRFSTGKASVQRVYFAMQFSRGVKNHQFYLNEELQENILAKGKETCVAFLFDDNESDELIVKVAISSVSEEGALANLKTAESMGFDFDKMYLANREKWNDELSKIKITGSDLEKKTIFYTSLYHSYIAPYRFSDVDGNYKNFNHKTGKAEDYTHYTLLSLWDTFRALNPLLSLMQPQVEEDIIHSMLAKFRQTGELPYWEISGNEGGSMIGYHAASLMADAVNKGIGNYNLEELFDALTDVSERDRKGLVFYREFHYVPTDEEKSGTVSKTLEYAFDDWCIAQVAKTLGKEKEYKKYLERSQYYKNLFDPEYHLFRGKNSDGSWYEPFHPRFAEYGNPHCVEGNTWQYSFFAPHDMPGLIELMGGEKGMEMMLDSLFNQTSELLGEDTEDVTGLIGQYAHGNEPSHHVAYLYNFVGKPEKTQYFTNKIINELYLNTPEGLCGNEDCGQMSAWYVFSALGVYPVNPVNGKYWFGSPQFEKAEMELPNGKTFTVIAKNISSDNIYIKEAKLNGVTLERPYVTYNELQQGGTLEFEMTNKTK</sequence>
<accession>A0A9X3F2N1</accession>
<dbReference type="PROSITE" id="PS51257">
    <property type="entry name" value="PROKAR_LIPOPROTEIN"/>
    <property type="match status" value="1"/>
</dbReference>
<dbReference type="InterPro" id="IPR041371">
    <property type="entry name" value="GH92_N"/>
</dbReference>
<dbReference type="SUPFAM" id="SSF48208">
    <property type="entry name" value="Six-hairpin glycosidases"/>
    <property type="match status" value="1"/>
</dbReference>
<dbReference type="AlphaFoldDB" id="A0A9X3F2N1"/>
<dbReference type="InterPro" id="IPR014718">
    <property type="entry name" value="GH-type_carb-bd"/>
</dbReference>
<comment type="caution">
    <text evidence="6">The sequence shown here is derived from an EMBL/GenBank/DDBJ whole genome shotgun (WGS) entry which is preliminary data.</text>
</comment>
<evidence type="ECO:0000256" key="1">
    <source>
        <dbReference type="ARBA" id="ARBA00001913"/>
    </source>
</evidence>
<dbReference type="InterPro" id="IPR012939">
    <property type="entry name" value="Glyco_hydro_92"/>
</dbReference>
<dbReference type="RefSeq" id="WP_343331773.1">
    <property type="nucleotide sequence ID" value="NZ_JAPOHD010000007.1"/>
</dbReference>
<dbReference type="Gene3D" id="3.30.2080.10">
    <property type="entry name" value="GH92 mannosidase domain"/>
    <property type="match status" value="1"/>
</dbReference>
<dbReference type="Pfam" id="PF17678">
    <property type="entry name" value="Glyco_hydro_92N"/>
    <property type="match status" value="2"/>
</dbReference>
<dbReference type="InterPro" id="IPR050883">
    <property type="entry name" value="PNGase"/>
</dbReference>
<gene>
    <name evidence="6" type="ORF">OU798_03735</name>
</gene>
<evidence type="ECO:0000259" key="4">
    <source>
        <dbReference type="Pfam" id="PF07971"/>
    </source>
</evidence>
<dbReference type="GO" id="GO:0030246">
    <property type="term" value="F:carbohydrate binding"/>
    <property type="evidence" value="ECO:0007669"/>
    <property type="project" value="InterPro"/>
</dbReference>
<evidence type="ECO:0000313" key="6">
    <source>
        <dbReference type="EMBL" id="MCY1719436.1"/>
    </source>
</evidence>
<reference evidence="6" key="1">
    <citation type="submission" date="2022-11" db="EMBL/GenBank/DDBJ databases">
        <title>Marilongibacter aestuarii gen. nov., sp. nov., isolated from tidal flat sediment.</title>
        <authorList>
            <person name="Jiayan W."/>
        </authorList>
    </citation>
    <scope>NUCLEOTIDE SEQUENCE</scope>
    <source>
        <strain evidence="6">Z1-6</strain>
    </source>
</reference>
<dbReference type="GO" id="GO:0000224">
    <property type="term" value="F:peptide-N4-(N-acetyl-beta-glucosaminyl)asparagine amidase activity"/>
    <property type="evidence" value="ECO:0007669"/>
    <property type="project" value="TreeGrafter"/>
</dbReference>
<dbReference type="Pfam" id="PF07971">
    <property type="entry name" value="Glyco_hydro_92"/>
    <property type="match status" value="1"/>
</dbReference>
<dbReference type="GO" id="GO:0005975">
    <property type="term" value="P:carbohydrate metabolic process"/>
    <property type="evidence" value="ECO:0007669"/>
    <property type="project" value="InterPro"/>
</dbReference>
<dbReference type="Gene3D" id="2.70.98.10">
    <property type="match status" value="1"/>
</dbReference>
<dbReference type="NCBIfam" id="TIGR01180">
    <property type="entry name" value="aman2_put"/>
    <property type="match status" value="1"/>
</dbReference>
<feature type="domain" description="Glycosyl hydrolase family 92" evidence="4">
    <location>
        <begin position="306"/>
        <end position="768"/>
    </location>
</feature>
<dbReference type="PANTHER" id="PTHR12143:SF39">
    <property type="entry name" value="SECRETED PROTEIN"/>
    <property type="match status" value="1"/>
</dbReference>
<proteinExistence type="predicted"/>
<dbReference type="Gene3D" id="1.20.1050.60">
    <property type="entry name" value="alpha-1,2-mannosidase"/>
    <property type="match status" value="1"/>
</dbReference>
<organism evidence="6 7">
    <name type="scientific">Draconibacterium aestuarii</name>
    <dbReference type="NCBI Taxonomy" id="2998507"/>
    <lineage>
        <taxon>Bacteria</taxon>
        <taxon>Pseudomonadati</taxon>
        <taxon>Bacteroidota</taxon>
        <taxon>Bacteroidia</taxon>
        <taxon>Marinilabiliales</taxon>
        <taxon>Prolixibacteraceae</taxon>
        <taxon>Draconibacterium</taxon>
    </lineage>
</organism>
<dbReference type="FunFam" id="3.30.2080.10:FF:000001">
    <property type="entry name" value="Alpha-1,2-mannosidase subfamily"/>
    <property type="match status" value="1"/>
</dbReference>
<evidence type="ECO:0000256" key="3">
    <source>
        <dbReference type="ARBA" id="ARBA00022837"/>
    </source>
</evidence>
<dbReference type="PANTHER" id="PTHR12143">
    <property type="entry name" value="PEPTIDE N-GLYCANASE PNGASE -RELATED"/>
    <property type="match status" value="1"/>
</dbReference>
<dbReference type="InterPro" id="IPR005887">
    <property type="entry name" value="GH92_a_mannosidase_put"/>
</dbReference>
<dbReference type="Proteomes" id="UP001145087">
    <property type="component" value="Unassembled WGS sequence"/>
</dbReference>
<evidence type="ECO:0000313" key="7">
    <source>
        <dbReference type="Proteomes" id="UP001145087"/>
    </source>
</evidence>
<keyword evidence="3" id="KW-0106">Calcium</keyword>
<keyword evidence="7" id="KW-1185">Reference proteome</keyword>
<comment type="cofactor">
    <cofactor evidence="1">
        <name>Ca(2+)</name>
        <dbReference type="ChEBI" id="CHEBI:29108"/>
    </cofactor>
</comment>
<dbReference type="InterPro" id="IPR008928">
    <property type="entry name" value="6-hairpin_glycosidase_sf"/>
</dbReference>
<dbReference type="EMBL" id="JAPOHD010000007">
    <property type="protein sequence ID" value="MCY1719436.1"/>
    <property type="molecule type" value="Genomic_DNA"/>
</dbReference>
<keyword evidence="6" id="KW-0378">Hydrolase</keyword>
<dbReference type="Gene3D" id="1.20.1610.10">
    <property type="entry name" value="alpha-1,2-mannosidases domains"/>
    <property type="match status" value="1"/>
</dbReference>
<dbReference type="GO" id="GO:0005829">
    <property type="term" value="C:cytosol"/>
    <property type="evidence" value="ECO:0007669"/>
    <property type="project" value="TreeGrafter"/>
</dbReference>
<protein>
    <submittedName>
        <fullName evidence="6">GH92 family glycosyl hydrolase</fullName>
    </submittedName>
</protein>
<feature type="domain" description="Glycosyl hydrolase family 92 N-terminal" evidence="5">
    <location>
        <begin position="30"/>
        <end position="114"/>
    </location>
</feature>
<dbReference type="GO" id="GO:0006516">
    <property type="term" value="P:glycoprotein catabolic process"/>
    <property type="evidence" value="ECO:0007669"/>
    <property type="project" value="TreeGrafter"/>
</dbReference>
<name>A0A9X3F2N1_9BACT</name>
<evidence type="ECO:0000256" key="2">
    <source>
        <dbReference type="ARBA" id="ARBA00011245"/>
    </source>
</evidence>
<feature type="domain" description="Glycosyl hydrolase family 92 N-terminal" evidence="5">
    <location>
        <begin position="154"/>
        <end position="299"/>
    </location>
</feature>
<comment type="subunit">
    <text evidence="2">Monomer.</text>
</comment>
<evidence type="ECO:0000259" key="5">
    <source>
        <dbReference type="Pfam" id="PF17678"/>
    </source>
</evidence>